<accession>A0A061RYQ1</accession>
<feature type="non-terminal residue" evidence="1">
    <location>
        <position position="103"/>
    </location>
</feature>
<protein>
    <submittedName>
        <fullName evidence="1">Uncharacterized protein</fullName>
    </submittedName>
</protein>
<organism evidence="1">
    <name type="scientific">Tetraselmis sp. GSL018</name>
    <dbReference type="NCBI Taxonomy" id="582737"/>
    <lineage>
        <taxon>Eukaryota</taxon>
        <taxon>Viridiplantae</taxon>
        <taxon>Chlorophyta</taxon>
        <taxon>core chlorophytes</taxon>
        <taxon>Chlorodendrophyceae</taxon>
        <taxon>Chlorodendrales</taxon>
        <taxon>Chlorodendraceae</taxon>
        <taxon>Tetraselmis</taxon>
    </lineage>
</organism>
<name>A0A061RYQ1_9CHLO</name>
<evidence type="ECO:0000313" key="1">
    <source>
        <dbReference type="EMBL" id="JAC75810.1"/>
    </source>
</evidence>
<proteinExistence type="predicted"/>
<sequence>KVELEHVQVQRGTLNARIVGERVPRCIQGVEGSIGLGKGYHSLELELTGKACKRDPANLKLTMDNPQATINLRAVTPGAERQTAAHGAEIWYSMFGDRLPLHP</sequence>
<gene>
    <name evidence="1" type="ORF">TSPGSL018_22005</name>
</gene>
<dbReference type="AlphaFoldDB" id="A0A061RYQ1"/>
<dbReference type="EMBL" id="GBEZ01009806">
    <property type="protein sequence ID" value="JAC75810.1"/>
    <property type="molecule type" value="Transcribed_RNA"/>
</dbReference>
<reference evidence="1" key="1">
    <citation type="submission" date="2014-05" db="EMBL/GenBank/DDBJ databases">
        <title>The transcriptome of the halophilic microalga Tetraselmis sp. GSL018 isolated from the Great Salt Lake, Utah.</title>
        <authorList>
            <person name="Jinkerson R.E."/>
            <person name="D'Adamo S."/>
            <person name="Posewitz M.C."/>
        </authorList>
    </citation>
    <scope>NUCLEOTIDE SEQUENCE</scope>
    <source>
        <strain evidence="1">GSL018</strain>
    </source>
</reference>
<feature type="non-terminal residue" evidence="1">
    <location>
        <position position="1"/>
    </location>
</feature>